<keyword evidence="1 3" id="KW-0963">Cytoplasm</keyword>
<evidence type="ECO:0000256" key="2">
    <source>
        <dbReference type="ARBA" id="ARBA00022694"/>
    </source>
</evidence>
<evidence type="ECO:0000256" key="1">
    <source>
        <dbReference type="ARBA" id="ARBA00022490"/>
    </source>
</evidence>
<keyword evidence="2 3" id="KW-0819">tRNA processing</keyword>
<name>A0A8B7NTL5_HYAAZ</name>
<sequence>MCSVFDGDGIQELAAVTTEILLGSNSVCRKCHLQPVEVILHKTDPYCKKCFLAFATHKFRSCIGKHKLLPAGCPMVVGVSGGPSSSALLHFIHQGITLTSLKKLRIDPIFLHIDEHCSPFSMHEADGIDVAERACRAVTKLGLKCYYTTLETILAEKPVTPLPFLQGSSCAQLRDRLTTPLLRTKMQCLLQSCGSLTAQESVWQTLLQRCLVSACASLDHSRLMLGTSASAIAATILSFMAQGRGAYIPQHVSFCTVDRVMGVHVYRPLRELMADELMHYNRLMDITFEDPPQHNGTVNGCTHNFLGRLQSEFPSTVPTVFRTGDKLLAYDIKASTASSTLSINSSGIPSNGDGVEPAVAEGAEPAAAEGSEPAGTEPAAAEVTETVATEGTEPAAAEVTETVATEGTEPAAADEGAELCGFCFCTLDTTQPEASALSATVVSTRLSRARAYGDIDSDMRAASTELSLENNVKSKPSGTVSLEDSDQTSVSVVGLDSASHDGYTVIISKADLDSVLCYGCRIALNSVTDATLLPIDLQKRATAASSVRRAQRGMNVDQHTSVHNE</sequence>
<feature type="region of interest" description="Disordered" evidence="4">
    <location>
        <begin position="341"/>
        <end position="379"/>
    </location>
</feature>
<dbReference type="UniPathway" id="UPA00988"/>
<comment type="pathway">
    <text evidence="3">tRNA modification; 5-methoxycarbonylmethyl-2-thiouridine-tRNA biosynthesis.</text>
</comment>
<evidence type="ECO:0000313" key="5">
    <source>
        <dbReference type="Proteomes" id="UP000694843"/>
    </source>
</evidence>
<gene>
    <name evidence="6" type="primary">LOC108673701</name>
</gene>
<comment type="function">
    <text evidence="3">Plays a central role in 2-thiolation of mcm(5)S(2)U at tRNA wobble positions of tRNA(Lys), tRNA(Glu) and tRNA(Gln). May act by forming a heterodimer with NCS6/CTU1 that ligates sulfur from thiocarboxylated URM1 onto the uridine of tRNAs at wobble position.</text>
</comment>
<dbReference type="GO" id="GO:0002143">
    <property type="term" value="P:tRNA wobble position uridine thiolation"/>
    <property type="evidence" value="ECO:0007669"/>
    <property type="project" value="TreeGrafter"/>
</dbReference>
<dbReference type="HAMAP" id="MF_03054">
    <property type="entry name" value="CTU2"/>
    <property type="match status" value="1"/>
</dbReference>
<dbReference type="OMA" id="EECYSAN"/>
<dbReference type="CTD" id="348180"/>
<evidence type="ECO:0000313" key="6">
    <source>
        <dbReference type="RefSeq" id="XP_018017057.1"/>
    </source>
</evidence>
<dbReference type="GO" id="GO:0016783">
    <property type="term" value="F:sulfurtransferase activity"/>
    <property type="evidence" value="ECO:0007669"/>
    <property type="project" value="TreeGrafter"/>
</dbReference>
<dbReference type="RefSeq" id="XP_018017057.1">
    <property type="nucleotide sequence ID" value="XM_018161568.2"/>
</dbReference>
<proteinExistence type="inferred from homology"/>
<dbReference type="GO" id="GO:0000049">
    <property type="term" value="F:tRNA binding"/>
    <property type="evidence" value="ECO:0007669"/>
    <property type="project" value="InterPro"/>
</dbReference>
<dbReference type="SUPFAM" id="SSF52402">
    <property type="entry name" value="Adenine nucleotide alpha hydrolases-like"/>
    <property type="match status" value="1"/>
</dbReference>
<dbReference type="Proteomes" id="UP000694843">
    <property type="component" value="Unplaced"/>
</dbReference>
<comment type="similarity">
    <text evidence="3">Belongs to the CTU2/NCS2 family.</text>
</comment>
<dbReference type="InterPro" id="IPR014729">
    <property type="entry name" value="Rossmann-like_a/b/a_fold"/>
</dbReference>
<reference evidence="6" key="1">
    <citation type="submission" date="2025-08" db="UniProtKB">
        <authorList>
            <consortium name="RefSeq"/>
        </authorList>
    </citation>
    <scope>IDENTIFICATION</scope>
    <source>
        <tissue evidence="6">Whole organism</tissue>
    </source>
</reference>
<dbReference type="PANTHER" id="PTHR20882:SF14">
    <property type="entry name" value="CYTOPLASMIC TRNA 2-THIOLATION PROTEIN 2"/>
    <property type="match status" value="1"/>
</dbReference>
<dbReference type="InterPro" id="IPR019407">
    <property type="entry name" value="CTU2"/>
</dbReference>
<evidence type="ECO:0000256" key="4">
    <source>
        <dbReference type="SAM" id="MobiDB-lite"/>
    </source>
</evidence>
<dbReference type="GO" id="GO:0016779">
    <property type="term" value="F:nucleotidyltransferase activity"/>
    <property type="evidence" value="ECO:0007669"/>
    <property type="project" value="UniProtKB-UniRule"/>
</dbReference>
<dbReference type="GO" id="GO:0005829">
    <property type="term" value="C:cytosol"/>
    <property type="evidence" value="ECO:0007669"/>
    <property type="project" value="TreeGrafter"/>
</dbReference>
<dbReference type="PANTHER" id="PTHR20882">
    <property type="entry name" value="CYTOPLASMIC TRNA 2-THIOLATION PROTEIN 2"/>
    <property type="match status" value="1"/>
</dbReference>
<accession>A0A8B7NTL5</accession>
<protein>
    <recommendedName>
        <fullName evidence="3">Cytoplasmic tRNA 2-thiolation protein 2</fullName>
    </recommendedName>
</protein>
<evidence type="ECO:0000256" key="3">
    <source>
        <dbReference type="HAMAP-Rule" id="MF_03054"/>
    </source>
</evidence>
<dbReference type="Pfam" id="PF10288">
    <property type="entry name" value="CTU2"/>
    <property type="match status" value="1"/>
</dbReference>
<dbReference type="AlphaFoldDB" id="A0A8B7NTL5"/>
<dbReference type="KEGG" id="hazt:108673701"/>
<comment type="subcellular location">
    <subcellularLocation>
        <location evidence="3">Cytoplasm</location>
    </subcellularLocation>
</comment>
<dbReference type="GO" id="GO:0032447">
    <property type="term" value="P:protein urmylation"/>
    <property type="evidence" value="ECO:0007669"/>
    <property type="project" value="UniProtKB-UniRule"/>
</dbReference>
<dbReference type="Gene3D" id="3.40.50.620">
    <property type="entry name" value="HUPs"/>
    <property type="match status" value="1"/>
</dbReference>
<dbReference type="OrthoDB" id="25129at2759"/>
<keyword evidence="5" id="KW-1185">Reference proteome</keyword>
<dbReference type="GeneID" id="108673701"/>
<organism evidence="5 6">
    <name type="scientific">Hyalella azteca</name>
    <name type="common">Amphipod</name>
    <dbReference type="NCBI Taxonomy" id="294128"/>
    <lineage>
        <taxon>Eukaryota</taxon>
        <taxon>Metazoa</taxon>
        <taxon>Ecdysozoa</taxon>
        <taxon>Arthropoda</taxon>
        <taxon>Crustacea</taxon>
        <taxon>Multicrustacea</taxon>
        <taxon>Malacostraca</taxon>
        <taxon>Eumalacostraca</taxon>
        <taxon>Peracarida</taxon>
        <taxon>Amphipoda</taxon>
        <taxon>Senticaudata</taxon>
        <taxon>Talitrida</taxon>
        <taxon>Talitroidea</taxon>
        <taxon>Hyalellidae</taxon>
        <taxon>Hyalella</taxon>
    </lineage>
</organism>